<evidence type="ECO:0000256" key="15">
    <source>
        <dbReference type="PIRSR" id="PIRSR621190-5"/>
    </source>
</evidence>
<keyword evidence="4" id="KW-0645">Protease</keyword>
<feature type="binding site" evidence="14">
    <location>
        <position position="244"/>
    </location>
    <ligand>
        <name>Ca(2+)</name>
        <dbReference type="ChEBI" id="CHEBI:29108"/>
        <label>3</label>
    </ligand>
</feature>
<comment type="caution">
    <text evidence="18">The sequence shown here is derived from an EMBL/GenBank/DDBJ whole genome shotgun (WGS) entry which is preliminary data.</text>
</comment>
<dbReference type="InterPro" id="IPR021190">
    <property type="entry name" value="Pept_M10A"/>
</dbReference>
<evidence type="ECO:0000256" key="8">
    <source>
        <dbReference type="ARBA" id="ARBA00022833"/>
    </source>
</evidence>
<feature type="binding site" evidence="14">
    <location>
        <position position="207"/>
    </location>
    <ligand>
        <name>Ca(2+)</name>
        <dbReference type="ChEBI" id="CHEBI:29108"/>
        <label>2</label>
    </ligand>
</feature>
<dbReference type="Pfam" id="PF01471">
    <property type="entry name" value="PG_binding_1"/>
    <property type="match status" value="1"/>
</dbReference>
<feature type="active site" evidence="12">
    <location>
        <position position="267"/>
    </location>
</feature>
<evidence type="ECO:0000313" key="18">
    <source>
        <dbReference type="EMBL" id="KAL3723198.1"/>
    </source>
</evidence>
<dbReference type="FunFam" id="3.40.390.10:FF:000018">
    <property type="entry name" value="Metalloendoproteinase 1"/>
    <property type="match status" value="1"/>
</dbReference>
<protein>
    <recommendedName>
        <fullName evidence="17">Peptidase metallopeptidase domain-containing protein</fullName>
    </recommendedName>
</protein>
<reference evidence="18 19" key="1">
    <citation type="submission" date="2024-11" db="EMBL/GenBank/DDBJ databases">
        <title>Chromosome-level genome assembly of Eucalyptus globulus Labill. provides insights into its genome evolution.</title>
        <authorList>
            <person name="Li X."/>
        </authorList>
    </citation>
    <scope>NUCLEOTIDE SEQUENCE [LARGE SCALE GENOMIC DNA]</scope>
    <source>
        <strain evidence="18">CL2024</strain>
        <tissue evidence="18">Fresh tender leaves</tissue>
    </source>
</reference>
<evidence type="ECO:0000256" key="2">
    <source>
        <dbReference type="ARBA" id="ARBA00009614"/>
    </source>
</evidence>
<dbReference type="GO" id="GO:0046872">
    <property type="term" value="F:metal ion binding"/>
    <property type="evidence" value="ECO:0007669"/>
    <property type="project" value="UniProtKB-KW"/>
</dbReference>
<evidence type="ECO:0000256" key="5">
    <source>
        <dbReference type="ARBA" id="ARBA00022723"/>
    </source>
</evidence>
<feature type="binding site" description="in inhibited form" evidence="14">
    <location>
        <position position="119"/>
    </location>
    <ligand>
        <name>Zn(2+)</name>
        <dbReference type="ChEBI" id="CHEBI:29105"/>
        <label>2</label>
        <note>catalytic</note>
    </ligand>
</feature>
<organism evidence="18 19">
    <name type="scientific">Eucalyptus globulus</name>
    <name type="common">Tasmanian blue gum</name>
    <dbReference type="NCBI Taxonomy" id="34317"/>
    <lineage>
        <taxon>Eukaryota</taxon>
        <taxon>Viridiplantae</taxon>
        <taxon>Streptophyta</taxon>
        <taxon>Embryophyta</taxon>
        <taxon>Tracheophyta</taxon>
        <taxon>Spermatophyta</taxon>
        <taxon>Magnoliopsida</taxon>
        <taxon>eudicotyledons</taxon>
        <taxon>Gunneridae</taxon>
        <taxon>Pentapetalae</taxon>
        <taxon>rosids</taxon>
        <taxon>malvids</taxon>
        <taxon>Myrtales</taxon>
        <taxon>Myrtaceae</taxon>
        <taxon>Myrtoideae</taxon>
        <taxon>Eucalypteae</taxon>
        <taxon>Eucalyptus</taxon>
    </lineage>
</organism>
<dbReference type="InterPro" id="IPR033739">
    <property type="entry name" value="M10A_MMP"/>
</dbReference>
<dbReference type="PANTHER" id="PTHR10201">
    <property type="entry name" value="MATRIX METALLOPROTEINASE"/>
    <property type="match status" value="1"/>
</dbReference>
<keyword evidence="3" id="KW-0336">GPI-anchor</keyword>
<feature type="binding site" evidence="13">
    <location>
        <position position="270"/>
    </location>
    <ligand>
        <name>Zn(2+)</name>
        <dbReference type="ChEBI" id="CHEBI:29105"/>
        <label>2</label>
        <note>catalytic</note>
    </ligand>
</feature>
<dbReference type="InterPro" id="IPR024079">
    <property type="entry name" value="MetalloPept_cat_dom_sf"/>
</dbReference>
<feature type="signal peptide" evidence="16">
    <location>
        <begin position="1"/>
        <end position="26"/>
    </location>
</feature>
<keyword evidence="10" id="KW-0865">Zymogen</keyword>
<evidence type="ECO:0000256" key="4">
    <source>
        <dbReference type="ARBA" id="ARBA00022670"/>
    </source>
</evidence>
<dbReference type="SMART" id="SM00235">
    <property type="entry name" value="ZnMc"/>
    <property type="match status" value="1"/>
</dbReference>
<keyword evidence="14" id="KW-0106">Calcium</keyword>
<dbReference type="PANTHER" id="PTHR10201:SF268">
    <property type="entry name" value="PEPTIDASE METALLOPEPTIDASE DOMAIN-CONTAINING PROTEIN"/>
    <property type="match status" value="1"/>
</dbReference>
<dbReference type="Gene3D" id="3.40.390.10">
    <property type="entry name" value="Collagenase (Catalytic Domain)"/>
    <property type="match status" value="1"/>
</dbReference>
<feature type="binding site" evidence="14">
    <location>
        <position position="225"/>
    </location>
    <ligand>
        <name>Ca(2+)</name>
        <dbReference type="ChEBI" id="CHEBI:29108"/>
        <label>3</label>
    </ligand>
</feature>
<evidence type="ECO:0000256" key="7">
    <source>
        <dbReference type="ARBA" id="ARBA00022801"/>
    </source>
</evidence>
<dbReference type="PROSITE" id="PS00546">
    <property type="entry name" value="CYSTEINE_SWITCH"/>
    <property type="match status" value="1"/>
</dbReference>
<keyword evidence="6 16" id="KW-0732">Signal</keyword>
<keyword evidence="11" id="KW-0325">Glycoprotein</keyword>
<keyword evidence="5 13" id="KW-0479">Metal-binding</keyword>
<keyword evidence="7" id="KW-0378">Hydrolase</keyword>
<evidence type="ECO:0000256" key="9">
    <source>
        <dbReference type="ARBA" id="ARBA00023049"/>
    </source>
</evidence>
<name>A0ABD3J989_EUCGL</name>
<feature type="binding site" evidence="14">
    <location>
        <position position="247"/>
    </location>
    <ligand>
        <name>Ca(2+)</name>
        <dbReference type="ChEBI" id="CHEBI:29108"/>
        <label>3</label>
    </ligand>
</feature>
<keyword evidence="3" id="KW-0449">Lipoprotein</keyword>
<dbReference type="Proteomes" id="UP001634007">
    <property type="component" value="Unassembled WGS sequence"/>
</dbReference>
<feature type="binding site" evidence="14">
    <location>
        <position position="219"/>
    </location>
    <ligand>
        <name>Zn(2+)</name>
        <dbReference type="ChEBI" id="CHEBI:29105"/>
        <label>1</label>
    </ligand>
</feature>
<sequence>MAPKISCSFVAILVLFLAIRPSTVHSRSLKSTDPSLTSFQSLEGVLKGQTKQGIKEVKRYLRAFGYWGYEEDESEVALMDDEFDETLESALQSYQRFYHLEVTGKLDADTVKQMSTPRCGVPDAVHPRHAEWNATKPSKLRIVARYNFFPNKPRWPPTKTHLNYAFGPVPAAIPLEELRGVCSRAFQTWADVTSFTFSEASAGGQVDLVIGFYRGDHGDGYPFDGPGKILAHSFSPTDGRFHYDVEEQWSTNPSSTQFDLESVTLHEIGHLLGLAHTPDQNAVMFATFSPGAQKRDLRQDDIDGIHTLYAA</sequence>
<comment type="similarity">
    <text evidence="2">Belongs to the peptidase M10A family. Matrix metalloproteinases (MMPs) subfamily.</text>
</comment>
<proteinExistence type="inferred from homology"/>
<dbReference type="InterPro" id="IPR001818">
    <property type="entry name" value="Pept_M10_metallopeptidase"/>
</dbReference>
<evidence type="ECO:0000256" key="13">
    <source>
        <dbReference type="PIRSR" id="PIRSR001191-2"/>
    </source>
</evidence>
<feature type="binding site" evidence="14">
    <location>
        <position position="242"/>
    </location>
    <ligand>
        <name>Zn(2+)</name>
        <dbReference type="ChEBI" id="CHEBI:29105"/>
        <label>1</label>
    </ligand>
</feature>
<dbReference type="InterPro" id="IPR006026">
    <property type="entry name" value="Peptidase_Metallo"/>
</dbReference>
<dbReference type="Pfam" id="PF00413">
    <property type="entry name" value="Peptidase_M10"/>
    <property type="match status" value="1"/>
</dbReference>
<dbReference type="InterPro" id="IPR002477">
    <property type="entry name" value="Peptidoglycan-bd-like"/>
</dbReference>
<evidence type="ECO:0000313" key="19">
    <source>
        <dbReference type="Proteomes" id="UP001634007"/>
    </source>
</evidence>
<comment type="subcellular location">
    <subcellularLocation>
        <location evidence="1">Cell membrane</location>
        <topology evidence="1">Lipid-anchor</topology>
        <topology evidence="1">GPI-anchor</topology>
        <orientation evidence="1">Extracellular side</orientation>
    </subcellularLocation>
</comment>
<comment type="cofactor">
    <cofactor evidence="14">
        <name>Zn(2+)</name>
        <dbReference type="ChEBI" id="CHEBI:29105"/>
    </cofactor>
    <text evidence="14">Binds 2 Zn(2+) ions per subunit.</text>
</comment>
<dbReference type="GO" id="GO:0005886">
    <property type="term" value="C:plasma membrane"/>
    <property type="evidence" value="ECO:0007669"/>
    <property type="project" value="UniProtKB-SubCell"/>
</dbReference>
<keyword evidence="19" id="KW-1185">Reference proteome</keyword>
<dbReference type="PRINTS" id="PR00138">
    <property type="entry name" value="MATRIXIN"/>
</dbReference>
<keyword evidence="9" id="KW-0482">Metalloprotease</keyword>
<dbReference type="InterPro" id="IPR036365">
    <property type="entry name" value="PGBD-like_sf"/>
</dbReference>
<feature type="binding site" evidence="13">
    <location>
        <position position="266"/>
    </location>
    <ligand>
        <name>Zn(2+)</name>
        <dbReference type="ChEBI" id="CHEBI:29105"/>
        <label>2</label>
        <note>catalytic</note>
    </ligand>
</feature>
<feature type="binding site" evidence="14">
    <location>
        <position position="232"/>
    </location>
    <ligand>
        <name>Zn(2+)</name>
        <dbReference type="ChEBI" id="CHEBI:29105"/>
        <label>1</label>
    </ligand>
</feature>
<evidence type="ECO:0000256" key="1">
    <source>
        <dbReference type="ARBA" id="ARBA00004471"/>
    </source>
</evidence>
<evidence type="ECO:0000256" key="14">
    <source>
        <dbReference type="PIRSR" id="PIRSR621190-2"/>
    </source>
</evidence>
<feature type="binding site" evidence="14">
    <location>
        <position position="247"/>
    </location>
    <ligand>
        <name>Ca(2+)</name>
        <dbReference type="ChEBI" id="CHEBI:29108"/>
        <label>1</label>
    </ligand>
</feature>
<evidence type="ECO:0000256" key="12">
    <source>
        <dbReference type="PIRSR" id="PIRSR001191-1"/>
    </source>
</evidence>
<dbReference type="GO" id="GO:0004222">
    <property type="term" value="F:metalloendopeptidase activity"/>
    <property type="evidence" value="ECO:0007669"/>
    <property type="project" value="UniProtKB-ARBA"/>
</dbReference>
<feature type="short sequence motif" description="Cysteine switch" evidence="15">
    <location>
        <begin position="117"/>
        <end position="143"/>
    </location>
</feature>
<evidence type="ECO:0000256" key="11">
    <source>
        <dbReference type="ARBA" id="ARBA00023180"/>
    </source>
</evidence>
<feature type="binding site" evidence="14">
    <location>
        <position position="224"/>
    </location>
    <ligand>
        <name>Ca(2+)</name>
        <dbReference type="ChEBI" id="CHEBI:29108"/>
        <label>3</label>
    </ligand>
</feature>
<dbReference type="EMBL" id="JBJKBG010000009">
    <property type="protein sequence ID" value="KAL3723198.1"/>
    <property type="molecule type" value="Genomic_DNA"/>
</dbReference>
<evidence type="ECO:0000256" key="10">
    <source>
        <dbReference type="ARBA" id="ARBA00023145"/>
    </source>
</evidence>
<dbReference type="GO" id="GO:0098552">
    <property type="term" value="C:side of membrane"/>
    <property type="evidence" value="ECO:0007669"/>
    <property type="project" value="UniProtKB-KW"/>
</dbReference>
<keyword evidence="8 13" id="KW-0862">Zinc</keyword>
<dbReference type="AlphaFoldDB" id="A0ABD3J989"/>
<dbReference type="PIRSF" id="PIRSF001191">
    <property type="entry name" value="Peptidase_M10A_matrix"/>
    <property type="match status" value="1"/>
</dbReference>
<dbReference type="InterPro" id="IPR021158">
    <property type="entry name" value="Pept_M10A_Zn_BS"/>
</dbReference>
<evidence type="ECO:0000256" key="16">
    <source>
        <dbReference type="SAM" id="SignalP"/>
    </source>
</evidence>
<dbReference type="SUPFAM" id="SSF55486">
    <property type="entry name" value="Metalloproteases ('zincins'), catalytic domain"/>
    <property type="match status" value="1"/>
</dbReference>
<comment type="cofactor">
    <cofactor evidence="14">
        <name>Ca(2+)</name>
        <dbReference type="ChEBI" id="CHEBI:29108"/>
    </cofactor>
    <text evidence="14">Can bind about 5 Ca(2+) ions per subunit.</text>
</comment>
<evidence type="ECO:0000256" key="6">
    <source>
        <dbReference type="ARBA" id="ARBA00022729"/>
    </source>
</evidence>
<evidence type="ECO:0000259" key="17">
    <source>
        <dbReference type="SMART" id="SM00235"/>
    </source>
</evidence>
<feature type="binding site" evidence="13">
    <location>
        <position position="276"/>
    </location>
    <ligand>
        <name>Zn(2+)</name>
        <dbReference type="ChEBI" id="CHEBI:29105"/>
        <label>2</label>
        <note>catalytic</note>
    </ligand>
</feature>
<feature type="domain" description="Peptidase metallopeptidase" evidence="17">
    <location>
        <begin position="151"/>
        <end position="311"/>
    </location>
</feature>
<gene>
    <name evidence="18" type="ORF">ACJRO7_035386</name>
</gene>
<feature type="binding site" evidence="14">
    <location>
        <position position="284"/>
    </location>
    <ligand>
        <name>Zn(2+)</name>
        <dbReference type="ChEBI" id="CHEBI:29105"/>
        <label>2</label>
        <note>catalytic</note>
    </ligand>
</feature>
<feature type="chain" id="PRO_5044768521" description="Peptidase metallopeptidase domain-containing protein" evidence="16">
    <location>
        <begin position="27"/>
        <end position="311"/>
    </location>
</feature>
<evidence type="ECO:0000256" key="3">
    <source>
        <dbReference type="ARBA" id="ARBA00022622"/>
    </source>
</evidence>
<keyword evidence="3" id="KW-0472">Membrane</keyword>
<dbReference type="GO" id="GO:0006508">
    <property type="term" value="P:proteolysis"/>
    <property type="evidence" value="ECO:0007669"/>
    <property type="project" value="UniProtKB-KW"/>
</dbReference>
<dbReference type="CDD" id="cd04278">
    <property type="entry name" value="ZnMc_MMP"/>
    <property type="match status" value="1"/>
</dbReference>
<dbReference type="SUPFAM" id="SSF47090">
    <property type="entry name" value="PGBD-like"/>
    <property type="match status" value="1"/>
</dbReference>
<feature type="binding site" evidence="14">
    <location>
        <position position="217"/>
    </location>
    <ligand>
        <name>Zn(2+)</name>
        <dbReference type="ChEBI" id="CHEBI:29105"/>
        <label>1</label>
    </ligand>
</feature>
<accession>A0ABD3J989</accession>